<dbReference type="EMBL" id="FR854064">
    <property type="protein sequence ID" value="CCA79878.1"/>
    <property type="molecule type" value="Genomic_DNA"/>
</dbReference>
<proteinExistence type="predicted"/>
<reference evidence="1" key="1">
    <citation type="journal article" date="2011" name="PLoS ONE">
        <title>Ralstonia syzygii, the Blood Disease Bacterium and some Asian R. solanacearum strains form a single genomic species despite divergent lifestyles.</title>
        <authorList>
            <person name="Remenant B."/>
            <person name="de Cambiaire J.C."/>
            <person name="Cellier G."/>
            <person name="Jacobs J.M."/>
            <person name="Mangenot S."/>
            <person name="Barbe V."/>
            <person name="Lajus A."/>
            <person name="Vallenet D."/>
            <person name="Medigue C."/>
            <person name="Fegan M."/>
            <person name="Allen C."/>
            <person name="Prior P."/>
        </authorList>
    </citation>
    <scope>NUCLEOTIDE SEQUENCE</scope>
    <source>
        <strain evidence="1">R229</strain>
    </source>
</reference>
<name>G2ZLE7_9RALS</name>
<organism evidence="1">
    <name type="scientific">blood disease bacterium R229</name>
    <dbReference type="NCBI Taxonomy" id="741978"/>
    <lineage>
        <taxon>Bacteria</taxon>
        <taxon>Pseudomonadati</taxon>
        <taxon>Pseudomonadota</taxon>
        <taxon>Betaproteobacteria</taxon>
        <taxon>Burkholderiales</taxon>
        <taxon>Burkholderiaceae</taxon>
        <taxon>Ralstonia</taxon>
        <taxon>Ralstonia solanacearum species complex</taxon>
    </lineage>
</organism>
<reference evidence="1" key="2">
    <citation type="submission" date="2011-04" db="EMBL/GenBank/DDBJ databases">
        <authorList>
            <person name="Genoscope - CEA"/>
        </authorList>
    </citation>
    <scope>NUCLEOTIDE SEQUENCE</scope>
    <source>
        <strain evidence="1">R229</strain>
    </source>
</reference>
<accession>G2ZLE7</accession>
<evidence type="ECO:0000313" key="1">
    <source>
        <dbReference type="EMBL" id="CCA79878.1"/>
    </source>
</evidence>
<gene>
    <name evidence="1" type="ORF">BDB_80263</name>
</gene>
<dbReference type="AlphaFoldDB" id="G2ZLE7"/>
<protein>
    <submittedName>
        <fullName evidence="1">Hypothethical protein</fullName>
    </submittedName>
</protein>
<sequence length="74" mass="8166">MVPEGTAIVPLARLAEFPLLNPDRPCRHDFVLAVSVCSRRSTPARLQALLVATLLTRWMRCGGTRPYYLADSPG</sequence>